<dbReference type="RefSeq" id="WP_129086920.1">
    <property type="nucleotide sequence ID" value="NZ_CP053836.1"/>
</dbReference>
<dbReference type="PANTHER" id="PTHR30273:SF2">
    <property type="entry name" value="PROTEIN FECR"/>
    <property type="match status" value="1"/>
</dbReference>
<feature type="domain" description="FecR protein" evidence="2">
    <location>
        <begin position="121"/>
        <end position="203"/>
    </location>
</feature>
<evidence type="ECO:0000313" key="5">
    <source>
        <dbReference type="Proteomes" id="UP000289758"/>
    </source>
</evidence>
<dbReference type="InterPro" id="IPR006860">
    <property type="entry name" value="FecR"/>
</dbReference>
<dbReference type="InterPro" id="IPR032623">
    <property type="entry name" value="FecR_N"/>
</dbReference>
<keyword evidence="1" id="KW-0472">Membrane</keyword>
<name>A0A4Q1AS82_9BACT</name>
<evidence type="ECO:0000259" key="3">
    <source>
        <dbReference type="Pfam" id="PF16220"/>
    </source>
</evidence>
<dbReference type="AlphaFoldDB" id="A0A4Q1AS82"/>
<comment type="caution">
    <text evidence="4">The sequence shown here is derived from an EMBL/GenBank/DDBJ whole genome shotgun (WGS) entry which is preliminary data.</text>
</comment>
<dbReference type="Proteomes" id="UP000289758">
    <property type="component" value="Unassembled WGS sequence"/>
</dbReference>
<proteinExistence type="predicted"/>
<accession>A0A4Q1AS82</accession>
<evidence type="ECO:0000313" key="4">
    <source>
        <dbReference type="EMBL" id="RXK06328.1"/>
    </source>
</evidence>
<keyword evidence="1" id="KW-0812">Transmembrane</keyword>
<protein>
    <submittedName>
        <fullName evidence="4">Siderophore-interacting protein</fullName>
    </submittedName>
</protein>
<dbReference type="PIRSF" id="PIRSF018266">
    <property type="entry name" value="FecR"/>
    <property type="match status" value="1"/>
</dbReference>
<feature type="transmembrane region" description="Helical" evidence="1">
    <location>
        <begin position="84"/>
        <end position="105"/>
    </location>
</feature>
<dbReference type="Pfam" id="PF16220">
    <property type="entry name" value="DUF4880"/>
    <property type="match status" value="1"/>
</dbReference>
<keyword evidence="1" id="KW-1133">Transmembrane helix</keyword>
<dbReference type="GO" id="GO:0016989">
    <property type="term" value="F:sigma factor antagonist activity"/>
    <property type="evidence" value="ECO:0007669"/>
    <property type="project" value="TreeGrafter"/>
</dbReference>
<organism evidence="4 5">
    <name type="scientific">Halarcobacter ebronensis</name>
    <dbReference type="NCBI Taxonomy" id="1462615"/>
    <lineage>
        <taxon>Bacteria</taxon>
        <taxon>Pseudomonadati</taxon>
        <taxon>Campylobacterota</taxon>
        <taxon>Epsilonproteobacteria</taxon>
        <taxon>Campylobacterales</taxon>
        <taxon>Arcobacteraceae</taxon>
        <taxon>Halarcobacter</taxon>
    </lineage>
</organism>
<sequence length="323" mass="37674">MNNKIVEEQASYWFACNKENITLEEKQKFRKWLDEDNTHKQAYNYLIKIESLCNSLDEKYLDNLIDEAQKGAKKTKFFEYTKKYSFAATLLVLIFFSIFQGVNYYSPIYESNLKTNILTNQITLLDGTKLEIDAKTKLDVKLYNKQRVVKLYYGQVMFDVAKDKSRPFNIISEKTNIRVVGTAFEVKNLDKITTISVKEGVVKISKIMENDTLQTLALLSKGEKIILDEYGKILNLSTIPIEDIATWKSNYLIFDNTLVKDAIKIFSRYTNDKIKINYEFQEKQLITGQFKNSQIEKFFDSLTTLYPIAIEKKENTISINKKQ</sequence>
<dbReference type="Gene3D" id="3.55.50.30">
    <property type="match status" value="1"/>
</dbReference>
<gene>
    <name evidence="4" type="ORF">CRV07_06415</name>
</gene>
<dbReference type="Pfam" id="PF04773">
    <property type="entry name" value="FecR"/>
    <property type="match status" value="1"/>
</dbReference>
<dbReference type="Gene3D" id="2.60.120.1440">
    <property type="match status" value="1"/>
</dbReference>
<evidence type="ECO:0000256" key="1">
    <source>
        <dbReference type="SAM" id="Phobius"/>
    </source>
</evidence>
<dbReference type="OrthoDB" id="5344817at2"/>
<feature type="domain" description="FecR N-terminal" evidence="3">
    <location>
        <begin position="8"/>
        <end position="44"/>
    </location>
</feature>
<dbReference type="PANTHER" id="PTHR30273">
    <property type="entry name" value="PERIPLASMIC SIGNAL SENSOR AND SIGMA FACTOR ACTIVATOR FECR-RELATED"/>
    <property type="match status" value="1"/>
</dbReference>
<dbReference type="InterPro" id="IPR012373">
    <property type="entry name" value="Ferrdict_sens_TM"/>
</dbReference>
<keyword evidence="5" id="KW-1185">Reference proteome</keyword>
<evidence type="ECO:0000259" key="2">
    <source>
        <dbReference type="Pfam" id="PF04773"/>
    </source>
</evidence>
<reference evidence="4 5" key="1">
    <citation type="submission" date="2017-10" db="EMBL/GenBank/DDBJ databases">
        <title>Genomics of the genus Arcobacter.</title>
        <authorList>
            <person name="Perez-Cataluna A."/>
            <person name="Figueras M.J."/>
        </authorList>
    </citation>
    <scope>NUCLEOTIDE SEQUENCE [LARGE SCALE GENOMIC DNA]</scope>
    <source>
        <strain evidence="4 5">CECT 8441</strain>
    </source>
</reference>
<dbReference type="EMBL" id="PDKK01000004">
    <property type="protein sequence ID" value="RXK06328.1"/>
    <property type="molecule type" value="Genomic_DNA"/>
</dbReference>